<evidence type="ECO:0000313" key="3">
    <source>
        <dbReference type="EMBL" id="MBB3941030.1"/>
    </source>
</evidence>
<reference evidence="3 4" key="1">
    <citation type="submission" date="2020-08" db="EMBL/GenBank/DDBJ databases">
        <title>Genomic Encyclopedia of Type Strains, Phase IV (KMG-IV): sequencing the most valuable type-strain genomes for metagenomic binning, comparative biology and taxonomic classification.</title>
        <authorList>
            <person name="Goeker M."/>
        </authorList>
    </citation>
    <scope>NUCLEOTIDE SEQUENCE [LARGE SCALE GENOMIC DNA]</scope>
    <source>
        <strain evidence="3 4">DSM 27568</strain>
    </source>
</reference>
<dbReference type="RefSeq" id="WP_343055887.1">
    <property type="nucleotide sequence ID" value="NZ_JACIDY010000007.1"/>
</dbReference>
<evidence type="ECO:0000313" key="4">
    <source>
        <dbReference type="Proteomes" id="UP000561459"/>
    </source>
</evidence>
<comment type="caution">
    <text evidence="3">The sequence shown here is derived from an EMBL/GenBank/DDBJ whole genome shotgun (WGS) entry which is preliminary data.</text>
</comment>
<accession>A0A7W6C2M4</accession>
<organism evidence="3 4">
    <name type="scientific">Novosphingobium fluoreni</name>
    <dbReference type="NCBI Taxonomy" id="1391222"/>
    <lineage>
        <taxon>Bacteria</taxon>
        <taxon>Pseudomonadati</taxon>
        <taxon>Pseudomonadota</taxon>
        <taxon>Alphaproteobacteria</taxon>
        <taxon>Sphingomonadales</taxon>
        <taxon>Sphingomonadaceae</taxon>
        <taxon>Novosphingobium</taxon>
    </lineage>
</organism>
<dbReference type="EMBL" id="JACIDY010000007">
    <property type="protein sequence ID" value="MBB3941030.1"/>
    <property type="molecule type" value="Genomic_DNA"/>
</dbReference>
<dbReference type="Pfam" id="PF09992">
    <property type="entry name" value="NAGPA"/>
    <property type="match status" value="1"/>
</dbReference>
<feature type="signal peptide" evidence="1">
    <location>
        <begin position="1"/>
        <end position="27"/>
    </location>
</feature>
<dbReference type="InterPro" id="IPR018711">
    <property type="entry name" value="NAGPA"/>
</dbReference>
<proteinExistence type="predicted"/>
<keyword evidence="1" id="KW-0732">Signal</keyword>
<keyword evidence="4" id="KW-1185">Reference proteome</keyword>
<name>A0A7W6C2M4_9SPHN</name>
<evidence type="ECO:0000259" key="2">
    <source>
        <dbReference type="Pfam" id="PF09992"/>
    </source>
</evidence>
<protein>
    <submittedName>
        <fullName evidence="3">Prepilin-type processing-associated H-X9-DG protein</fullName>
    </submittedName>
</protein>
<sequence>MTRRASSRAGLKVGFSTALLLAFNLSACGKAEQKAAAREAPPPPPCSGATFEGTPLTHCIADPARHTIRMVLGPPGGKPYRSLSELAVGMGDKARNVAFAMNGGMFDAEGLPIGYYVEGGKRGHALNRNEGWGNFHLQPNGVFYGKDGKWAVRTAQDFEQAVQARPDFGTQSGPMLVIAGKLHPRIDNDGPSQKLRNAVGVDREGRAHFVISEAPISFGKLARYFRDDLHVANALFLDGSVSSLWDPQMHRVDGGPPLGPLIVVEKRHKAAP</sequence>
<dbReference type="AlphaFoldDB" id="A0A7W6C2M4"/>
<dbReference type="Proteomes" id="UP000561459">
    <property type="component" value="Unassembled WGS sequence"/>
</dbReference>
<evidence type="ECO:0000256" key="1">
    <source>
        <dbReference type="SAM" id="SignalP"/>
    </source>
</evidence>
<feature type="domain" description="Phosphodiester glycosidase" evidence="2">
    <location>
        <begin position="96"/>
        <end position="243"/>
    </location>
</feature>
<feature type="chain" id="PRO_5031201262" evidence="1">
    <location>
        <begin position="28"/>
        <end position="272"/>
    </location>
</feature>
<gene>
    <name evidence="3" type="ORF">GGR39_002698</name>
</gene>